<dbReference type="AlphaFoldDB" id="A0ABD3ET58"/>
<keyword evidence="1" id="KW-0472">Membrane</keyword>
<evidence type="ECO:0000313" key="2">
    <source>
        <dbReference type="EMBL" id="KAL3657653.1"/>
    </source>
</evidence>
<dbReference type="Proteomes" id="UP001632037">
    <property type="component" value="Unassembled WGS sequence"/>
</dbReference>
<evidence type="ECO:0000256" key="1">
    <source>
        <dbReference type="SAM" id="Phobius"/>
    </source>
</evidence>
<feature type="transmembrane region" description="Helical" evidence="1">
    <location>
        <begin position="20"/>
        <end position="41"/>
    </location>
</feature>
<sequence length="119" mass="14156">MNTSDYDDGQFWLIPEQISVLQVFSVIGLAFVVFLNTSVLLKMLVWREYRHVQSSFLDRILERCVPSRIDSENWSTMGFIRRFYSFTWGFYVFLKELTGFRGKNRKLWVGACQNNPLKR</sequence>
<keyword evidence="1" id="KW-1133">Transmembrane helix</keyword>
<reference evidence="2 3" key="1">
    <citation type="submission" date="2024-09" db="EMBL/GenBank/DDBJ databases">
        <title>Genome sequencing and assembly of Phytophthora oleae, isolate VK10A, causative agent of rot of olive drupes.</title>
        <authorList>
            <person name="Conti Taguali S."/>
            <person name="Riolo M."/>
            <person name="La Spada F."/>
            <person name="Cacciola S.O."/>
            <person name="Dionisio G."/>
        </authorList>
    </citation>
    <scope>NUCLEOTIDE SEQUENCE [LARGE SCALE GENOMIC DNA]</scope>
    <source>
        <strain evidence="2 3">VK10A</strain>
    </source>
</reference>
<name>A0ABD3ET58_9STRA</name>
<accession>A0ABD3ET58</accession>
<keyword evidence="3" id="KW-1185">Reference proteome</keyword>
<keyword evidence="1" id="KW-0812">Transmembrane</keyword>
<dbReference type="EMBL" id="JBIMZQ010000062">
    <property type="protein sequence ID" value="KAL3657653.1"/>
    <property type="molecule type" value="Genomic_DNA"/>
</dbReference>
<comment type="caution">
    <text evidence="2">The sequence shown here is derived from an EMBL/GenBank/DDBJ whole genome shotgun (WGS) entry which is preliminary data.</text>
</comment>
<protein>
    <submittedName>
        <fullName evidence="2">Uncharacterized protein</fullName>
    </submittedName>
</protein>
<gene>
    <name evidence="2" type="ORF">V7S43_019100</name>
</gene>
<organism evidence="2 3">
    <name type="scientific">Phytophthora oleae</name>
    <dbReference type="NCBI Taxonomy" id="2107226"/>
    <lineage>
        <taxon>Eukaryota</taxon>
        <taxon>Sar</taxon>
        <taxon>Stramenopiles</taxon>
        <taxon>Oomycota</taxon>
        <taxon>Peronosporomycetes</taxon>
        <taxon>Peronosporales</taxon>
        <taxon>Peronosporaceae</taxon>
        <taxon>Phytophthora</taxon>
    </lineage>
</organism>
<evidence type="ECO:0000313" key="3">
    <source>
        <dbReference type="Proteomes" id="UP001632037"/>
    </source>
</evidence>
<proteinExistence type="predicted"/>